<comment type="function">
    <text evidence="6">Part of the dynactin complex that activates the molecular motor dynein for ultra-processive transport along microtubules.</text>
</comment>
<evidence type="ECO:0000256" key="6">
    <source>
        <dbReference type="ARBA" id="ARBA00034687"/>
    </source>
</evidence>
<keyword evidence="8" id="KW-1185">Reference proteome</keyword>
<name>A0A507EB35_9FUNG</name>
<evidence type="ECO:0000256" key="4">
    <source>
        <dbReference type="ARBA" id="ARBA00022490"/>
    </source>
</evidence>
<accession>A0A507EB35</accession>
<gene>
    <name evidence="7" type="ORF">PhCBS80983_g01470</name>
</gene>
<keyword evidence="5" id="KW-0206">Cytoskeleton</keyword>
<protein>
    <recommendedName>
        <fullName evidence="3">Dynactin subunit 6</fullName>
    </recommendedName>
</protein>
<proteinExistence type="inferred from homology"/>
<evidence type="ECO:0000256" key="5">
    <source>
        <dbReference type="ARBA" id="ARBA00023212"/>
    </source>
</evidence>
<evidence type="ECO:0000256" key="3">
    <source>
        <dbReference type="ARBA" id="ARBA00016573"/>
    </source>
</evidence>
<dbReference type="AlphaFoldDB" id="A0A507EB35"/>
<organism evidence="7 8">
    <name type="scientific">Powellomyces hirtus</name>
    <dbReference type="NCBI Taxonomy" id="109895"/>
    <lineage>
        <taxon>Eukaryota</taxon>
        <taxon>Fungi</taxon>
        <taxon>Fungi incertae sedis</taxon>
        <taxon>Chytridiomycota</taxon>
        <taxon>Chytridiomycota incertae sedis</taxon>
        <taxon>Chytridiomycetes</taxon>
        <taxon>Spizellomycetales</taxon>
        <taxon>Powellomycetaceae</taxon>
        <taxon>Powellomyces</taxon>
    </lineage>
</organism>
<comment type="caution">
    <text evidence="7">The sequence shown here is derived from an EMBL/GenBank/DDBJ whole genome shotgun (WGS) entry which is preliminary data.</text>
</comment>
<dbReference type="Proteomes" id="UP000318582">
    <property type="component" value="Unassembled WGS sequence"/>
</dbReference>
<dbReference type="SUPFAM" id="SSF51161">
    <property type="entry name" value="Trimeric LpxA-like enzymes"/>
    <property type="match status" value="1"/>
</dbReference>
<dbReference type="GO" id="GO:0005869">
    <property type="term" value="C:dynactin complex"/>
    <property type="evidence" value="ECO:0007669"/>
    <property type="project" value="InterPro"/>
</dbReference>
<evidence type="ECO:0000313" key="8">
    <source>
        <dbReference type="Proteomes" id="UP000318582"/>
    </source>
</evidence>
<reference evidence="7 8" key="1">
    <citation type="journal article" date="2019" name="Sci. Rep.">
        <title>Comparative genomics of chytrid fungi reveal insights into the obligate biotrophic and pathogenic lifestyle of Synchytrium endobioticum.</title>
        <authorList>
            <person name="van de Vossenberg B.T.L.H."/>
            <person name="Warris S."/>
            <person name="Nguyen H.D.T."/>
            <person name="van Gent-Pelzer M.P.E."/>
            <person name="Joly D.L."/>
            <person name="van de Geest H.C."/>
            <person name="Bonants P.J.M."/>
            <person name="Smith D.S."/>
            <person name="Levesque C.A."/>
            <person name="van der Lee T.A.J."/>
        </authorList>
    </citation>
    <scope>NUCLEOTIDE SEQUENCE [LARGE SCALE GENOMIC DNA]</scope>
    <source>
        <strain evidence="7 8">CBS 809.83</strain>
    </source>
</reference>
<keyword evidence="4" id="KW-0963">Cytoplasm</keyword>
<evidence type="ECO:0000256" key="1">
    <source>
        <dbReference type="ARBA" id="ARBA00004245"/>
    </source>
</evidence>
<dbReference type="InterPro" id="IPR027777">
    <property type="entry name" value="DCTN6"/>
</dbReference>
<sequence>MSQSTDANVICDESILEGNITLGKGNIIHPKCTIICEGGGPIVIGNGNVFEENVRVVNKSKPCLSVFEGGKMGNGCTIEVGARVQDGTVLGDNVVVGTKCSTYPNQVMETDSVLFGAEHTQRGQTKSNRLQANLHIRHLEYLREVSKPGQVLPPSFVANACVQVLPRYHHVRSE</sequence>
<dbReference type="GO" id="GO:0070840">
    <property type="term" value="F:dynein complex binding"/>
    <property type="evidence" value="ECO:0007669"/>
    <property type="project" value="TreeGrafter"/>
</dbReference>
<dbReference type="Gene3D" id="2.160.10.10">
    <property type="entry name" value="Hexapeptide repeat proteins"/>
    <property type="match status" value="1"/>
</dbReference>
<evidence type="ECO:0000256" key="2">
    <source>
        <dbReference type="ARBA" id="ARBA00007719"/>
    </source>
</evidence>
<dbReference type="EMBL" id="QEAQ01000011">
    <property type="protein sequence ID" value="TPX60951.1"/>
    <property type="molecule type" value="Genomic_DNA"/>
</dbReference>
<dbReference type="PANTHER" id="PTHR13072">
    <property type="entry name" value="DYNACTIN 6"/>
    <property type="match status" value="1"/>
</dbReference>
<dbReference type="PANTHER" id="PTHR13072:SF0">
    <property type="entry name" value="DYNACTIN SUBUNIT 6"/>
    <property type="match status" value="1"/>
</dbReference>
<dbReference type="InterPro" id="IPR011004">
    <property type="entry name" value="Trimer_LpxA-like_sf"/>
</dbReference>
<comment type="subcellular location">
    <subcellularLocation>
        <location evidence="1">Cytoplasm</location>
        <location evidence="1">Cytoskeleton</location>
    </subcellularLocation>
</comment>
<evidence type="ECO:0000313" key="7">
    <source>
        <dbReference type="EMBL" id="TPX60951.1"/>
    </source>
</evidence>
<dbReference type="GO" id="GO:0007052">
    <property type="term" value="P:mitotic spindle organization"/>
    <property type="evidence" value="ECO:0007669"/>
    <property type="project" value="TreeGrafter"/>
</dbReference>
<dbReference type="STRING" id="109895.A0A507EB35"/>
<comment type="similarity">
    <text evidence="2">Belongs to the dynactin subunits 5/6 family. Dynactin subunit 6 subfamily.</text>
</comment>